<comment type="caution">
    <text evidence="1">The sequence shown here is derived from an EMBL/GenBank/DDBJ whole genome shotgun (WGS) entry which is preliminary data.</text>
</comment>
<proteinExistence type="predicted"/>
<name>A0ACB8TJT9_9AGAM</name>
<evidence type="ECO:0000313" key="2">
    <source>
        <dbReference type="Proteomes" id="UP000814140"/>
    </source>
</evidence>
<keyword evidence="2" id="KW-1185">Reference proteome</keyword>
<dbReference type="EMBL" id="MU277187">
    <property type="protein sequence ID" value="KAI0068731.1"/>
    <property type="molecule type" value="Genomic_DNA"/>
</dbReference>
<protein>
    <submittedName>
        <fullName evidence="1">Uncharacterized protein</fullName>
    </submittedName>
</protein>
<reference evidence="1" key="1">
    <citation type="submission" date="2021-03" db="EMBL/GenBank/DDBJ databases">
        <authorList>
            <consortium name="DOE Joint Genome Institute"/>
            <person name="Ahrendt S."/>
            <person name="Looney B.P."/>
            <person name="Miyauchi S."/>
            <person name="Morin E."/>
            <person name="Drula E."/>
            <person name="Courty P.E."/>
            <person name="Chicoki N."/>
            <person name="Fauchery L."/>
            <person name="Kohler A."/>
            <person name="Kuo A."/>
            <person name="Labutti K."/>
            <person name="Pangilinan J."/>
            <person name="Lipzen A."/>
            <person name="Riley R."/>
            <person name="Andreopoulos W."/>
            <person name="He G."/>
            <person name="Johnson J."/>
            <person name="Barry K.W."/>
            <person name="Grigoriev I.V."/>
            <person name="Nagy L."/>
            <person name="Hibbett D."/>
            <person name="Henrissat B."/>
            <person name="Matheny P.B."/>
            <person name="Labbe J."/>
            <person name="Martin F."/>
        </authorList>
    </citation>
    <scope>NUCLEOTIDE SEQUENCE</scope>
    <source>
        <strain evidence="1">HHB10654</strain>
    </source>
</reference>
<sequence>MSNKSHRGRRPSLSSPMSWLSRSSSSSNHIAPYGAAIKPMRISEPKLYDQLTYPRNGTLGTGAVVVRTPQEALAGSGVAVDYTSDPEPEEKESDESDEEEADHDEQEPDAPSEEQQDAGKPLPPVDTPVPPAYSPPRPSLPLSKSTPTLPLKDASVPARPNRPPPPPPAATEPPVRVAPKAPLASPPMSSYFPPVPPLPSHVIPPSLAPPFECILLSSVPSNAIDLTKVIVTLETCTAIHRTTLTTLTSRPSHLADYLKSVFAMARDPEDTPVDSASDCSPAQSSFNSIFHQHLTASGLIPGSASNIHIFLDRPSASYDHILTFLRSPPTTFDHTSTLPHAVQLQSYSTARVDALVALRDEARYLGLDELCRLCGEELLARQPHMRGNSSGSIRSMHTLRERDEETEEAHRDSVGSSGSMHSSGSGPRSHSRERTDWKETPSATLRSRSKGNWL</sequence>
<dbReference type="Proteomes" id="UP000814140">
    <property type="component" value="Unassembled WGS sequence"/>
</dbReference>
<organism evidence="1 2">
    <name type="scientific">Artomyces pyxidatus</name>
    <dbReference type="NCBI Taxonomy" id="48021"/>
    <lineage>
        <taxon>Eukaryota</taxon>
        <taxon>Fungi</taxon>
        <taxon>Dikarya</taxon>
        <taxon>Basidiomycota</taxon>
        <taxon>Agaricomycotina</taxon>
        <taxon>Agaricomycetes</taxon>
        <taxon>Russulales</taxon>
        <taxon>Auriscalpiaceae</taxon>
        <taxon>Artomyces</taxon>
    </lineage>
</organism>
<reference evidence="1" key="2">
    <citation type="journal article" date="2022" name="New Phytol.">
        <title>Evolutionary transition to the ectomycorrhizal habit in the genomes of a hyperdiverse lineage of mushroom-forming fungi.</title>
        <authorList>
            <person name="Looney B."/>
            <person name="Miyauchi S."/>
            <person name="Morin E."/>
            <person name="Drula E."/>
            <person name="Courty P.E."/>
            <person name="Kohler A."/>
            <person name="Kuo A."/>
            <person name="LaButti K."/>
            <person name="Pangilinan J."/>
            <person name="Lipzen A."/>
            <person name="Riley R."/>
            <person name="Andreopoulos W."/>
            <person name="He G."/>
            <person name="Johnson J."/>
            <person name="Nolan M."/>
            <person name="Tritt A."/>
            <person name="Barry K.W."/>
            <person name="Grigoriev I.V."/>
            <person name="Nagy L.G."/>
            <person name="Hibbett D."/>
            <person name="Henrissat B."/>
            <person name="Matheny P.B."/>
            <person name="Labbe J."/>
            <person name="Martin F.M."/>
        </authorList>
    </citation>
    <scope>NUCLEOTIDE SEQUENCE</scope>
    <source>
        <strain evidence="1">HHB10654</strain>
    </source>
</reference>
<gene>
    <name evidence="1" type="ORF">BV25DRAFT_1833909</name>
</gene>
<evidence type="ECO:0000313" key="1">
    <source>
        <dbReference type="EMBL" id="KAI0068731.1"/>
    </source>
</evidence>
<accession>A0ACB8TJT9</accession>